<reference evidence="2" key="2">
    <citation type="submission" date="2021-02" db="EMBL/GenBank/DDBJ databases">
        <authorList>
            <person name="Kimball J.A."/>
            <person name="Haas M.W."/>
            <person name="Macchietto M."/>
            <person name="Kono T."/>
            <person name="Duquette J."/>
            <person name="Shao M."/>
        </authorList>
    </citation>
    <scope>NUCLEOTIDE SEQUENCE</scope>
    <source>
        <tissue evidence="2">Fresh leaf tissue</tissue>
    </source>
</reference>
<reference evidence="2" key="1">
    <citation type="journal article" date="2021" name="bioRxiv">
        <title>Whole Genome Assembly and Annotation of Northern Wild Rice, Zizania palustris L., Supports a Whole Genome Duplication in the Zizania Genus.</title>
        <authorList>
            <person name="Haas M."/>
            <person name="Kono T."/>
            <person name="Macchietto M."/>
            <person name="Millas R."/>
            <person name="McGilp L."/>
            <person name="Shao M."/>
            <person name="Duquette J."/>
            <person name="Hirsch C.N."/>
            <person name="Kimball J."/>
        </authorList>
    </citation>
    <scope>NUCLEOTIDE SEQUENCE</scope>
    <source>
        <tissue evidence="2">Fresh leaf tissue</tissue>
    </source>
</reference>
<proteinExistence type="predicted"/>
<comment type="caution">
    <text evidence="2">The sequence shown here is derived from an EMBL/GenBank/DDBJ whole genome shotgun (WGS) entry which is preliminary data.</text>
</comment>
<evidence type="ECO:0000313" key="2">
    <source>
        <dbReference type="EMBL" id="KAG8055634.1"/>
    </source>
</evidence>
<dbReference type="EMBL" id="JAAALK010000288">
    <property type="protein sequence ID" value="KAG8055634.1"/>
    <property type="molecule type" value="Genomic_DNA"/>
</dbReference>
<accession>A0A8J5RXS7</accession>
<evidence type="ECO:0000256" key="1">
    <source>
        <dbReference type="SAM" id="MobiDB-lite"/>
    </source>
</evidence>
<keyword evidence="3" id="KW-1185">Reference proteome</keyword>
<evidence type="ECO:0000313" key="3">
    <source>
        <dbReference type="Proteomes" id="UP000729402"/>
    </source>
</evidence>
<protein>
    <submittedName>
        <fullName evidence="2">Uncharacterized protein</fullName>
    </submittedName>
</protein>
<gene>
    <name evidence="2" type="ORF">GUJ93_ZPchr0001g30081</name>
</gene>
<dbReference type="Proteomes" id="UP000729402">
    <property type="component" value="Unassembled WGS sequence"/>
</dbReference>
<name>A0A8J5RXS7_ZIZPA</name>
<dbReference type="AlphaFoldDB" id="A0A8J5RXS7"/>
<organism evidence="2 3">
    <name type="scientific">Zizania palustris</name>
    <name type="common">Northern wild rice</name>
    <dbReference type="NCBI Taxonomy" id="103762"/>
    <lineage>
        <taxon>Eukaryota</taxon>
        <taxon>Viridiplantae</taxon>
        <taxon>Streptophyta</taxon>
        <taxon>Embryophyta</taxon>
        <taxon>Tracheophyta</taxon>
        <taxon>Spermatophyta</taxon>
        <taxon>Magnoliopsida</taxon>
        <taxon>Liliopsida</taxon>
        <taxon>Poales</taxon>
        <taxon>Poaceae</taxon>
        <taxon>BOP clade</taxon>
        <taxon>Oryzoideae</taxon>
        <taxon>Oryzeae</taxon>
        <taxon>Zizaniinae</taxon>
        <taxon>Zizania</taxon>
    </lineage>
</organism>
<feature type="region of interest" description="Disordered" evidence="1">
    <location>
        <begin position="1"/>
        <end position="30"/>
    </location>
</feature>
<sequence length="69" mass="7838">MGLAGKRSKSPVSPTLSNRKFIEEGSPPYSTDVTFEEQISKWSDHLDTSFFEEKDGFDDTEAWVALHRT</sequence>